<accession>A0A380TJS0</accession>
<evidence type="ECO:0000256" key="1">
    <source>
        <dbReference type="ARBA" id="ARBA00005020"/>
    </source>
</evidence>
<keyword evidence="5 15" id="KW-0808">Transferase</keyword>
<keyword evidence="6" id="KW-0831">Ubiquinone biosynthesis</keyword>
<evidence type="ECO:0000256" key="2">
    <source>
        <dbReference type="ARBA" id="ARBA00009670"/>
    </source>
</evidence>
<evidence type="ECO:0000256" key="4">
    <source>
        <dbReference type="ARBA" id="ARBA00022519"/>
    </source>
</evidence>
<evidence type="ECO:0000256" key="6">
    <source>
        <dbReference type="ARBA" id="ARBA00022688"/>
    </source>
</evidence>
<name>A0A380TJS0_9ZZZZ</name>
<dbReference type="AlphaFoldDB" id="A0A380TJS0"/>
<comment type="similarity">
    <text evidence="2">Belongs to the protein kinase superfamily. ADCK protein kinase family.</text>
</comment>
<evidence type="ECO:0000256" key="7">
    <source>
        <dbReference type="ARBA" id="ARBA00022692"/>
    </source>
</evidence>
<evidence type="ECO:0000256" key="11">
    <source>
        <dbReference type="ARBA" id="ARBA00022989"/>
    </source>
</evidence>
<dbReference type="InterPro" id="IPR050154">
    <property type="entry name" value="UbiB_kinase"/>
</dbReference>
<evidence type="ECO:0000259" key="14">
    <source>
        <dbReference type="Pfam" id="PF03109"/>
    </source>
</evidence>
<dbReference type="GO" id="GO:0006744">
    <property type="term" value="P:ubiquinone biosynthetic process"/>
    <property type="evidence" value="ECO:0007669"/>
    <property type="project" value="UniProtKB-UniPathway"/>
</dbReference>
<dbReference type="CDD" id="cd13972">
    <property type="entry name" value="UbiB"/>
    <property type="match status" value="1"/>
</dbReference>
<feature type="transmembrane region" description="Helical" evidence="13">
    <location>
        <begin position="492"/>
        <end position="509"/>
    </location>
</feature>
<gene>
    <name evidence="15" type="ORF">DF3PB_540007</name>
</gene>
<keyword evidence="8" id="KW-0547">Nucleotide-binding</keyword>
<protein>
    <recommendedName>
        <fullName evidence="14">ABC1 atypical kinase-like domain-containing protein</fullName>
    </recommendedName>
</protein>
<dbReference type="EMBL" id="UIDG01000490">
    <property type="protein sequence ID" value="SUS07949.1"/>
    <property type="molecule type" value="Genomic_DNA"/>
</dbReference>
<dbReference type="PANTHER" id="PTHR10566:SF113">
    <property type="entry name" value="PROTEIN ACTIVITY OF BC1 COMPLEX KINASE 7, CHLOROPLASTIC"/>
    <property type="match status" value="1"/>
</dbReference>
<organism evidence="15">
    <name type="scientific">metagenome</name>
    <dbReference type="NCBI Taxonomy" id="256318"/>
    <lineage>
        <taxon>unclassified sequences</taxon>
        <taxon>metagenomes</taxon>
    </lineage>
</organism>
<dbReference type="SUPFAM" id="SSF56112">
    <property type="entry name" value="Protein kinase-like (PK-like)"/>
    <property type="match status" value="1"/>
</dbReference>
<proteinExistence type="inferred from homology"/>
<evidence type="ECO:0000256" key="3">
    <source>
        <dbReference type="ARBA" id="ARBA00022475"/>
    </source>
</evidence>
<keyword evidence="9" id="KW-0418">Kinase</keyword>
<dbReference type="NCBIfam" id="TIGR01982">
    <property type="entry name" value="UbiB"/>
    <property type="match status" value="1"/>
</dbReference>
<dbReference type="InterPro" id="IPR004147">
    <property type="entry name" value="ABC1_dom"/>
</dbReference>
<dbReference type="GO" id="GO:0005524">
    <property type="term" value="F:ATP binding"/>
    <property type="evidence" value="ECO:0007669"/>
    <property type="project" value="UniProtKB-KW"/>
</dbReference>
<evidence type="ECO:0000256" key="9">
    <source>
        <dbReference type="ARBA" id="ARBA00022777"/>
    </source>
</evidence>
<dbReference type="Pfam" id="PF03109">
    <property type="entry name" value="ABC1"/>
    <property type="match status" value="1"/>
</dbReference>
<reference evidence="15" key="1">
    <citation type="submission" date="2018-07" db="EMBL/GenBank/DDBJ databases">
        <authorList>
            <person name="Quirk P.G."/>
            <person name="Krulwich T.A."/>
        </authorList>
    </citation>
    <scope>NUCLEOTIDE SEQUENCE</scope>
</reference>
<dbReference type="InterPro" id="IPR011009">
    <property type="entry name" value="Kinase-like_dom_sf"/>
</dbReference>
<dbReference type="PANTHER" id="PTHR10566">
    <property type="entry name" value="CHAPERONE-ACTIVITY OF BC1 COMPLEX CABC1 -RELATED"/>
    <property type="match status" value="1"/>
</dbReference>
<keyword evidence="11 13" id="KW-1133">Transmembrane helix</keyword>
<evidence type="ECO:0000256" key="12">
    <source>
        <dbReference type="ARBA" id="ARBA00023136"/>
    </source>
</evidence>
<comment type="pathway">
    <text evidence="1">Cofactor biosynthesis; ubiquinone biosynthesis [regulation].</text>
</comment>
<keyword evidence="12 13" id="KW-0472">Membrane</keyword>
<sequence>MIHPLRNMVRLVVLARTLARHDALFVFEGLGFAQPLAAAARLVFWSRAPGRPGQRLARALNEAGPSFIKLGQALSTRADLLGEALAADLSELQDRLPPFPGSVARQTIETELGQPVESLFRSFDDTPIAAASIAQVHFAVDSDGREVAVKVLRPGIEQALKRDLDLFYWVAGLIEAAVPAWRRLRPRESIATFAATGEMEMDLRFEAAAACELAENFAGNTSFKVPAIDWRRTARRVLTSERIAGIPIDERDALIAAGHDPEALLTRAATMFFLQVFRDGFFHADLHPGNLFVRPDGSIAAVDFGIMGRLDRKARRHLGELLLAFLTRNYQRAAEVHFEAGWIPQDLSVATFAQACRSIAEPIMDKPQNEISMARLLGHLFQVTEQFAMTTQPELLLLQKTMLLAEGTGRKLCPEANMWYLARPLIQDWVAASFGPEQQLRQAVDDVRAGMARLPEAVRQAERGLSALAEGTLRLHPDSLARLGGSPRWQPPAWLAWALLTVAVLALLFR</sequence>
<dbReference type="GO" id="GO:0016301">
    <property type="term" value="F:kinase activity"/>
    <property type="evidence" value="ECO:0007669"/>
    <property type="project" value="UniProtKB-KW"/>
</dbReference>
<keyword evidence="4" id="KW-0997">Cell inner membrane</keyword>
<keyword evidence="10" id="KW-0067">ATP-binding</keyword>
<dbReference type="InterPro" id="IPR045308">
    <property type="entry name" value="UbiB_bact"/>
</dbReference>
<dbReference type="InterPro" id="IPR010232">
    <property type="entry name" value="UbiB"/>
</dbReference>
<evidence type="ECO:0000256" key="10">
    <source>
        <dbReference type="ARBA" id="ARBA00022840"/>
    </source>
</evidence>
<feature type="domain" description="ABC1 atypical kinase-like" evidence="14">
    <location>
        <begin position="92"/>
        <end position="337"/>
    </location>
</feature>
<dbReference type="UniPathway" id="UPA00232"/>
<evidence type="ECO:0000313" key="15">
    <source>
        <dbReference type="EMBL" id="SUS07949.1"/>
    </source>
</evidence>
<evidence type="ECO:0000256" key="8">
    <source>
        <dbReference type="ARBA" id="ARBA00022741"/>
    </source>
</evidence>
<evidence type="ECO:0000256" key="13">
    <source>
        <dbReference type="SAM" id="Phobius"/>
    </source>
</evidence>
<keyword evidence="7 13" id="KW-0812">Transmembrane</keyword>
<evidence type="ECO:0000256" key="5">
    <source>
        <dbReference type="ARBA" id="ARBA00022679"/>
    </source>
</evidence>
<dbReference type="Gene3D" id="1.10.510.10">
    <property type="entry name" value="Transferase(Phosphotransferase) domain 1"/>
    <property type="match status" value="1"/>
</dbReference>
<keyword evidence="3" id="KW-1003">Cell membrane</keyword>